<gene>
    <name evidence="11" type="ORF">K432DRAFT_286184</name>
</gene>
<evidence type="ECO:0000256" key="5">
    <source>
        <dbReference type="ARBA" id="ARBA00023015"/>
    </source>
</evidence>
<keyword evidence="5" id="KW-0805">Transcription regulation</keyword>
<feature type="repeat" description="TPR" evidence="9">
    <location>
        <begin position="48"/>
        <end position="81"/>
    </location>
</feature>
<name>A0A8E2JK75_9PEZI</name>
<dbReference type="PANTHER" id="PTHR14017:SF1">
    <property type="entry name" value="LD02225P"/>
    <property type="match status" value="1"/>
</dbReference>
<dbReference type="Pfam" id="PF13432">
    <property type="entry name" value="TPR_16"/>
    <property type="match status" value="1"/>
</dbReference>
<dbReference type="FunFam" id="1.25.40.10:FF:000403">
    <property type="entry name" value="General transcriptional repressor, putative"/>
    <property type="match status" value="1"/>
</dbReference>
<dbReference type="PANTHER" id="PTHR14017">
    <property type="entry name" value="LYSINE-SPECIFIC DEMETHYLASE"/>
    <property type="match status" value="1"/>
</dbReference>
<feature type="compositionally biased region" description="Basic and acidic residues" evidence="10">
    <location>
        <begin position="700"/>
        <end position="713"/>
    </location>
</feature>
<feature type="compositionally biased region" description="Pro residues" evidence="10">
    <location>
        <begin position="519"/>
        <end position="529"/>
    </location>
</feature>
<keyword evidence="6" id="KW-0804">Transcription</keyword>
<feature type="region of interest" description="Disordered" evidence="10">
    <location>
        <begin position="413"/>
        <end position="831"/>
    </location>
</feature>
<feature type="compositionally biased region" description="Basic and acidic residues" evidence="10">
    <location>
        <begin position="798"/>
        <end position="812"/>
    </location>
</feature>
<evidence type="ECO:0000256" key="1">
    <source>
        <dbReference type="ARBA" id="ARBA00004123"/>
    </source>
</evidence>
<keyword evidence="7" id="KW-0539">Nucleus</keyword>
<dbReference type="GO" id="GO:0017053">
    <property type="term" value="C:transcription repressor complex"/>
    <property type="evidence" value="ECO:0007669"/>
    <property type="project" value="TreeGrafter"/>
</dbReference>
<dbReference type="InterPro" id="IPR019734">
    <property type="entry name" value="TPR_rpt"/>
</dbReference>
<feature type="repeat" description="TPR" evidence="9">
    <location>
        <begin position="116"/>
        <end position="149"/>
    </location>
</feature>
<dbReference type="GO" id="GO:0000978">
    <property type="term" value="F:RNA polymerase II cis-regulatory region sequence-specific DNA binding"/>
    <property type="evidence" value="ECO:0007669"/>
    <property type="project" value="TreeGrafter"/>
</dbReference>
<dbReference type="OrthoDB" id="418911at2759"/>
<evidence type="ECO:0000313" key="11">
    <source>
        <dbReference type="EMBL" id="OCK85715.1"/>
    </source>
</evidence>
<dbReference type="GO" id="GO:0005634">
    <property type="term" value="C:nucleus"/>
    <property type="evidence" value="ECO:0007669"/>
    <property type="project" value="UniProtKB-SubCell"/>
</dbReference>
<organism evidence="11 12">
    <name type="scientific">Lepidopterella palustris CBS 459.81</name>
    <dbReference type="NCBI Taxonomy" id="1314670"/>
    <lineage>
        <taxon>Eukaryota</taxon>
        <taxon>Fungi</taxon>
        <taxon>Dikarya</taxon>
        <taxon>Ascomycota</taxon>
        <taxon>Pezizomycotina</taxon>
        <taxon>Dothideomycetes</taxon>
        <taxon>Pleosporomycetidae</taxon>
        <taxon>Mytilinidiales</taxon>
        <taxon>Argynnaceae</taxon>
        <taxon>Lepidopterella</taxon>
    </lineage>
</organism>
<protein>
    <submittedName>
        <fullName evidence="11">TPR repeat-containing protein</fullName>
    </submittedName>
</protein>
<dbReference type="GO" id="GO:0031490">
    <property type="term" value="F:chromatin DNA binding"/>
    <property type="evidence" value="ECO:0007669"/>
    <property type="project" value="TreeGrafter"/>
</dbReference>
<comment type="subcellular location">
    <subcellularLocation>
        <location evidence="1">Nucleus</location>
    </subcellularLocation>
</comment>
<accession>A0A8E2JK75</accession>
<dbReference type="AlphaFoldDB" id="A0A8E2JK75"/>
<dbReference type="Pfam" id="PF12895">
    <property type="entry name" value="ANAPC3"/>
    <property type="match status" value="1"/>
</dbReference>
<dbReference type="FunFam" id="1.25.40.10:FF:000078">
    <property type="entry name" value="Transcriptional corepressor Cyc8"/>
    <property type="match status" value="1"/>
</dbReference>
<keyword evidence="12" id="KW-1185">Reference proteome</keyword>
<dbReference type="EMBL" id="KV744814">
    <property type="protein sequence ID" value="OCK85715.1"/>
    <property type="molecule type" value="Genomic_DNA"/>
</dbReference>
<evidence type="ECO:0000256" key="4">
    <source>
        <dbReference type="ARBA" id="ARBA00022803"/>
    </source>
</evidence>
<dbReference type="PROSITE" id="PS50293">
    <property type="entry name" value="TPR_REGION"/>
    <property type="match status" value="2"/>
</dbReference>
<evidence type="ECO:0000256" key="2">
    <source>
        <dbReference type="ARBA" id="ARBA00022491"/>
    </source>
</evidence>
<evidence type="ECO:0000313" key="12">
    <source>
        <dbReference type="Proteomes" id="UP000250266"/>
    </source>
</evidence>
<feature type="repeat" description="TPR" evidence="9">
    <location>
        <begin position="298"/>
        <end position="331"/>
    </location>
</feature>
<dbReference type="Gene3D" id="1.25.40.10">
    <property type="entry name" value="Tetratricopeptide repeat domain"/>
    <property type="match status" value="2"/>
</dbReference>
<sequence length="831" mass="93278">MASHQQPSPTTGMPPHHGPPSGHPQANGHGPLQPQPKNASQYLTQQNENIWIQLGALQEQMLDYDGAIQCYEQALRHNSWSVPAMQGIACILRTKDQFPNAVEYLRTILKVDPNNGEVWGSLGHCYLMMDDLQQAYSAYQQALYHLTDPKEPKLWYGIGILYDRYGSLEHAEEAFSQVMGMEPNFEKANEIYFRLGIIYKQQQKFQSSLECFKYIVNNPPRPLTEEDIWFQIGHVYEQQKDFDSAKAAYRRVLERDPNHAKVLQQLGWLHHQQSTNYASQETAIEYLEKSVNSDQTDAQSWYLLGRCYMSQQKYPKAYEAYQQAVYRDGRNPTFWCSIGVLYYQINQYRDALDAYSRAIRLNPNISEVWYDLGTLYESCNNQTSDALDAYQRAADLDPTNVHIKARLQLLQNNQSSNGAPNQNSAPIPQDIHPQAYQPASINGPPGPQWGAPTPSQAPQGPMPPLGGSEWNRPLAGIRDPQLPPQQLNPYDQRDGIRPPAQHVPPRPASPRQEPLRPYQEPPRPNPVGPPRRGLSPSPKTHNVAPSLYHGPPQLPPQGPPSQSQLQQHQQPPNRISNPNYGPHAASIPPPPPPPPTGLSGPPNQGPLPPYGRMNSPPPEVRPIVENRATSPGNNYPQQQYQHLPNPSSAGGIASGAPAPASALAAAEAAARERDERTPTVPPKRLREWEDESPMNQKPPTNDEKRQRLDEPHNRRPSPPHRTPPPPRRSPQDNVDIRRMNDGYHPSDAAHHPQSLPSINATQPMPRMSETPKQERPEHHEPAARKMDVDEDYSDGGEDEKRNVPPKSERESPRTATTNGLSHAPTPVEQKS</sequence>
<feature type="compositionally biased region" description="Polar residues" evidence="10">
    <location>
        <begin position="413"/>
        <end position="426"/>
    </location>
</feature>
<feature type="compositionally biased region" description="Pro residues" evidence="10">
    <location>
        <begin position="587"/>
        <end position="596"/>
    </location>
</feature>
<evidence type="ECO:0000256" key="10">
    <source>
        <dbReference type="SAM" id="MobiDB-lite"/>
    </source>
</evidence>
<evidence type="ECO:0000256" key="9">
    <source>
        <dbReference type="PROSITE-ProRule" id="PRU00339"/>
    </source>
</evidence>
<proteinExistence type="inferred from homology"/>
<dbReference type="Pfam" id="PF13181">
    <property type="entry name" value="TPR_8"/>
    <property type="match status" value="2"/>
</dbReference>
<feature type="repeat" description="TPR" evidence="9">
    <location>
        <begin position="152"/>
        <end position="185"/>
    </location>
</feature>
<comment type="similarity">
    <text evidence="8">Belongs to the CYC8/SSN6 family.</text>
</comment>
<dbReference type="PROSITE" id="PS50005">
    <property type="entry name" value="TPR"/>
    <property type="match status" value="8"/>
</dbReference>
<dbReference type="Proteomes" id="UP000250266">
    <property type="component" value="Unassembled WGS sequence"/>
</dbReference>
<evidence type="ECO:0000256" key="6">
    <source>
        <dbReference type="ARBA" id="ARBA00023163"/>
    </source>
</evidence>
<dbReference type="GO" id="GO:0000122">
    <property type="term" value="P:negative regulation of transcription by RNA polymerase II"/>
    <property type="evidence" value="ECO:0007669"/>
    <property type="project" value="TreeGrafter"/>
</dbReference>
<evidence type="ECO:0000256" key="8">
    <source>
        <dbReference type="ARBA" id="ARBA00061082"/>
    </source>
</evidence>
<feature type="compositionally biased region" description="Acidic residues" evidence="10">
    <location>
        <begin position="788"/>
        <end position="797"/>
    </location>
</feature>
<feature type="compositionally biased region" description="Polar residues" evidence="10">
    <location>
        <begin position="627"/>
        <end position="645"/>
    </location>
</feature>
<evidence type="ECO:0000256" key="7">
    <source>
        <dbReference type="ARBA" id="ARBA00023242"/>
    </source>
</evidence>
<dbReference type="SUPFAM" id="SSF48452">
    <property type="entry name" value="TPR-like"/>
    <property type="match status" value="2"/>
</dbReference>
<feature type="repeat" description="TPR" evidence="9">
    <location>
        <begin position="82"/>
        <end position="115"/>
    </location>
</feature>
<feature type="compositionally biased region" description="Pro residues" evidence="10">
    <location>
        <begin position="603"/>
        <end position="620"/>
    </location>
</feature>
<feature type="repeat" description="TPR" evidence="9">
    <location>
        <begin position="332"/>
        <end position="365"/>
    </location>
</feature>
<feature type="region of interest" description="Disordered" evidence="10">
    <location>
        <begin position="1"/>
        <end position="39"/>
    </location>
</feature>
<feature type="repeat" description="TPR" evidence="9">
    <location>
        <begin position="189"/>
        <end position="222"/>
    </location>
</feature>
<keyword evidence="4 9" id="KW-0802">TPR repeat</keyword>
<keyword evidence="2" id="KW-0678">Repressor</keyword>
<evidence type="ECO:0000256" key="3">
    <source>
        <dbReference type="ARBA" id="ARBA00022737"/>
    </source>
</evidence>
<feature type="compositionally biased region" description="Low complexity" evidence="10">
    <location>
        <begin position="646"/>
        <end position="668"/>
    </location>
</feature>
<feature type="compositionally biased region" description="Basic and acidic residues" evidence="10">
    <location>
        <begin position="769"/>
        <end position="787"/>
    </location>
</feature>
<keyword evidence="3" id="KW-0677">Repeat</keyword>
<dbReference type="InterPro" id="IPR011990">
    <property type="entry name" value="TPR-like_helical_dom_sf"/>
</dbReference>
<dbReference type="InterPro" id="IPR051630">
    <property type="entry name" value="Corepressor-Demethylase"/>
</dbReference>
<reference evidence="11 12" key="1">
    <citation type="journal article" date="2016" name="Nat. Commun.">
        <title>Ectomycorrhizal ecology is imprinted in the genome of the dominant symbiotic fungus Cenococcum geophilum.</title>
        <authorList>
            <consortium name="DOE Joint Genome Institute"/>
            <person name="Peter M."/>
            <person name="Kohler A."/>
            <person name="Ohm R.A."/>
            <person name="Kuo A."/>
            <person name="Krutzmann J."/>
            <person name="Morin E."/>
            <person name="Arend M."/>
            <person name="Barry K.W."/>
            <person name="Binder M."/>
            <person name="Choi C."/>
            <person name="Clum A."/>
            <person name="Copeland A."/>
            <person name="Grisel N."/>
            <person name="Haridas S."/>
            <person name="Kipfer T."/>
            <person name="LaButti K."/>
            <person name="Lindquist E."/>
            <person name="Lipzen A."/>
            <person name="Maire R."/>
            <person name="Meier B."/>
            <person name="Mihaltcheva S."/>
            <person name="Molinier V."/>
            <person name="Murat C."/>
            <person name="Poggeler S."/>
            <person name="Quandt C.A."/>
            <person name="Sperisen C."/>
            <person name="Tritt A."/>
            <person name="Tisserant E."/>
            <person name="Crous P.W."/>
            <person name="Henrissat B."/>
            <person name="Nehls U."/>
            <person name="Egli S."/>
            <person name="Spatafora J.W."/>
            <person name="Grigoriev I.V."/>
            <person name="Martin F.M."/>
        </authorList>
    </citation>
    <scope>NUCLEOTIDE SEQUENCE [LARGE SCALE GENOMIC DNA]</scope>
    <source>
        <strain evidence="11 12">CBS 459.81</strain>
    </source>
</reference>
<dbReference type="SMART" id="SM00028">
    <property type="entry name" value="TPR"/>
    <property type="match status" value="9"/>
</dbReference>
<feature type="compositionally biased region" description="Low complexity" evidence="10">
    <location>
        <begin position="560"/>
        <end position="572"/>
    </location>
</feature>
<feature type="compositionally biased region" description="Pro residues" evidence="10">
    <location>
        <begin position="719"/>
        <end position="728"/>
    </location>
</feature>
<feature type="repeat" description="TPR" evidence="9">
    <location>
        <begin position="226"/>
        <end position="259"/>
    </location>
</feature>